<dbReference type="Proteomes" id="UP001143910">
    <property type="component" value="Unassembled WGS sequence"/>
</dbReference>
<gene>
    <name evidence="1" type="ORF">NQ176_g53</name>
</gene>
<accession>A0ACC1NY76</accession>
<evidence type="ECO:0000313" key="2">
    <source>
        <dbReference type="Proteomes" id="UP001143910"/>
    </source>
</evidence>
<comment type="caution">
    <text evidence="1">The sequence shown here is derived from an EMBL/GenBank/DDBJ whole genome shotgun (WGS) entry which is preliminary data.</text>
</comment>
<name>A0ACC1NY76_9HYPO</name>
<organism evidence="1 2">
    <name type="scientific">Zarea fungicola</name>
    <dbReference type="NCBI Taxonomy" id="93591"/>
    <lineage>
        <taxon>Eukaryota</taxon>
        <taxon>Fungi</taxon>
        <taxon>Dikarya</taxon>
        <taxon>Ascomycota</taxon>
        <taxon>Pezizomycotina</taxon>
        <taxon>Sordariomycetes</taxon>
        <taxon>Hypocreomycetidae</taxon>
        <taxon>Hypocreales</taxon>
        <taxon>Cordycipitaceae</taxon>
        <taxon>Zarea</taxon>
    </lineage>
</organism>
<reference evidence="1" key="1">
    <citation type="submission" date="2022-08" db="EMBL/GenBank/DDBJ databases">
        <title>Genome Sequence of Lecanicillium fungicola.</title>
        <authorList>
            <person name="Buettner E."/>
        </authorList>
    </citation>
    <scope>NUCLEOTIDE SEQUENCE</scope>
    <source>
        <strain evidence="1">Babe33</strain>
    </source>
</reference>
<proteinExistence type="predicted"/>
<dbReference type="EMBL" id="JANJQO010000002">
    <property type="protein sequence ID" value="KAJ2984285.1"/>
    <property type="molecule type" value="Genomic_DNA"/>
</dbReference>
<protein>
    <submittedName>
        <fullName evidence="1">Uncharacterized protein</fullName>
    </submittedName>
</protein>
<keyword evidence="2" id="KW-1185">Reference proteome</keyword>
<sequence>MIILIFALFASFAAADGISLQLFDGPSCNQNSQQPDKVVANVNTNSAGKVDTSGCFAAAFKSARVISFTEGFKCNVYRDSSCKDFSQSITAQDGCDAIPGSSVLCFNQAAVDNPFAQSKVSITVGSKEITVNQDTPALLFEGIGLACGDTGCDPTNKRRFPFQHFNQDGFESISLTGSYENVNQRDYMRAILGKVVSEAAHGFGVDTTGSTEGRGLFASQYTFFQIVIRDKGGSIQAQMTATIDVTTQSTKEGDCGIVGQLEKLALKQIPAIGGLLASSFDFVCKKAG</sequence>
<evidence type="ECO:0000313" key="1">
    <source>
        <dbReference type="EMBL" id="KAJ2984285.1"/>
    </source>
</evidence>